<evidence type="ECO:0000256" key="18">
    <source>
        <dbReference type="ARBA" id="ARBA00051779"/>
    </source>
</evidence>
<evidence type="ECO:0000313" key="31">
    <source>
        <dbReference type="EMBL" id="KAK9399378.1"/>
    </source>
</evidence>
<evidence type="ECO:0000256" key="17">
    <source>
        <dbReference type="ARBA" id="ARBA00050434"/>
    </source>
</evidence>
<keyword evidence="12" id="KW-0653">Protein transport</keyword>
<sequence length="600" mass="68042">MVRYSKLPFRTLVRKYNCDLCYTPMIVAADFVRSVKARHSEFTTNQGDRPLIVQFAAKEAQVLADAAGLVSPFADGIDLNCGCPQRWAMAEGYGACLINKPELVQEMVRSVRNQAEKPTFSISVKIRIHEDLKRTVDLCQKAESAGVSWITVHGRNVEERHQPVRYDAIKTIKDSVSIPVVANGDVKSLKDVESIHERTGAGGVMVARGLLANPALFAGYEDTPLQCVQDWVDIALEQGTPFTCFHHHLMYMLERVTSKQEKKIFNVLSIGIHRIPRDPIARVKTPLYKARTGPVSLAHTPPHTHKHTQPGFASHVGRVHTYTPTQPPPCAEPKPKHPPGKPEERRRRRRRVPLRGAMTFQWSAVAVFLYGEIALLLLLCLPLVSPVRWNKFFMISVWNKIASYWNKAFLTIIVILIVLFLDAVREVRKYSAVHLSEDTSHSSPTAFDHLHMKLFRSQRNLYISGFSLFLWLVLRRLVSLITLLANEMETENILKTEVANSNEVARKYLEENEKLQLSLKEIKHSTGEHLSTVTNEKLTIEVEQLKTALKATSEALFKTRNEIMAVRKQSEDLKKEYDLLVKEHEKLQQQTAGASSKKDL</sequence>
<dbReference type="EC" id="1.3.1.90" evidence="22"/>
<dbReference type="GO" id="GO:0102266">
    <property type="term" value="F:tRNA-dihydrouridine20a synthase activity"/>
    <property type="evidence" value="ECO:0007669"/>
    <property type="project" value="UniProtKB-EC"/>
</dbReference>
<dbReference type="Gene3D" id="3.20.20.70">
    <property type="entry name" value="Aldolase class I"/>
    <property type="match status" value="1"/>
</dbReference>
<dbReference type="GO" id="GO:0005789">
    <property type="term" value="C:endoplasmic reticulum membrane"/>
    <property type="evidence" value="ECO:0007669"/>
    <property type="project" value="UniProtKB-SubCell"/>
</dbReference>
<evidence type="ECO:0000256" key="23">
    <source>
        <dbReference type="ARBA" id="ARBA00073608"/>
    </source>
</evidence>
<keyword evidence="5" id="KW-0813">Transport</keyword>
<dbReference type="GO" id="GO:0050660">
    <property type="term" value="F:flavin adenine dinucleotide binding"/>
    <property type="evidence" value="ECO:0007669"/>
    <property type="project" value="InterPro"/>
</dbReference>
<evidence type="ECO:0000256" key="1">
    <source>
        <dbReference type="ARBA" id="ARBA00001917"/>
    </source>
</evidence>
<gene>
    <name evidence="31" type="ORF">NXF25_012397</name>
</gene>
<evidence type="ECO:0000256" key="16">
    <source>
        <dbReference type="ARBA" id="ARBA00023136"/>
    </source>
</evidence>
<feature type="domain" description="DUS-like FMN-binding" evidence="28">
    <location>
        <begin position="1"/>
        <end position="261"/>
    </location>
</feature>
<keyword evidence="13 27" id="KW-1133">Transmembrane helix</keyword>
<dbReference type="Proteomes" id="UP001474421">
    <property type="component" value="Unassembled WGS sequence"/>
</dbReference>
<dbReference type="EMBL" id="JAOTOJ010000006">
    <property type="protein sequence ID" value="KAK9399378.1"/>
    <property type="molecule type" value="Genomic_DNA"/>
</dbReference>
<dbReference type="GO" id="GO:0006915">
    <property type="term" value="P:apoptotic process"/>
    <property type="evidence" value="ECO:0007669"/>
    <property type="project" value="UniProtKB-KW"/>
</dbReference>
<evidence type="ECO:0000256" key="5">
    <source>
        <dbReference type="ARBA" id="ARBA00022448"/>
    </source>
</evidence>
<evidence type="ECO:0000256" key="7">
    <source>
        <dbReference type="ARBA" id="ARBA00022643"/>
    </source>
</evidence>
<keyword evidence="32" id="KW-1185">Reference proteome</keyword>
<feature type="domain" description="Bap31/Bap29 cytoplasmic coiled-coil" evidence="30">
    <location>
        <begin position="541"/>
        <end position="599"/>
    </location>
</feature>
<evidence type="ECO:0000256" key="26">
    <source>
        <dbReference type="SAM" id="MobiDB-lite"/>
    </source>
</evidence>
<comment type="catalytic activity">
    <reaction evidence="20">
        <text>5,6-dihydrouridine(20a) in tRNA + NADP(+) = uridine(20a) in tRNA + NADPH + H(+)</text>
        <dbReference type="Rhea" id="RHEA:53344"/>
        <dbReference type="Rhea" id="RHEA-COMP:13535"/>
        <dbReference type="Rhea" id="RHEA-COMP:13536"/>
        <dbReference type="ChEBI" id="CHEBI:15378"/>
        <dbReference type="ChEBI" id="CHEBI:57783"/>
        <dbReference type="ChEBI" id="CHEBI:58349"/>
        <dbReference type="ChEBI" id="CHEBI:65315"/>
        <dbReference type="ChEBI" id="CHEBI:74443"/>
        <dbReference type="EC" id="1.3.1.90"/>
    </reaction>
    <physiologicalReaction direction="right-to-left" evidence="20">
        <dbReference type="Rhea" id="RHEA:53346"/>
    </physiologicalReaction>
</comment>
<comment type="similarity">
    <text evidence="21">Belongs to the Dus family. Dus4 subfamily.</text>
</comment>
<dbReference type="SUPFAM" id="SSF51395">
    <property type="entry name" value="FMN-linked oxidoreductases"/>
    <property type="match status" value="1"/>
</dbReference>
<evidence type="ECO:0000256" key="13">
    <source>
        <dbReference type="ARBA" id="ARBA00022989"/>
    </source>
</evidence>
<comment type="catalytic activity">
    <reaction evidence="19">
        <text>5,6-dihydrouridine(20b) in tRNA + NAD(+) = uridine(20b) in tRNA + NADH + H(+)</text>
        <dbReference type="Rhea" id="RHEA:53352"/>
        <dbReference type="Rhea" id="RHEA-COMP:13537"/>
        <dbReference type="Rhea" id="RHEA-COMP:13538"/>
        <dbReference type="ChEBI" id="CHEBI:15378"/>
        <dbReference type="ChEBI" id="CHEBI:57540"/>
        <dbReference type="ChEBI" id="CHEBI:57945"/>
        <dbReference type="ChEBI" id="CHEBI:65315"/>
        <dbReference type="ChEBI" id="CHEBI:74443"/>
        <dbReference type="EC" id="1.3.1.90"/>
    </reaction>
    <physiologicalReaction direction="right-to-left" evidence="19">
        <dbReference type="Rhea" id="RHEA:53354"/>
    </physiologicalReaction>
</comment>
<evidence type="ECO:0000256" key="14">
    <source>
        <dbReference type="ARBA" id="ARBA00023002"/>
    </source>
</evidence>
<dbReference type="InterPro" id="IPR035587">
    <property type="entry name" value="DUS-like_FMN-bd"/>
</dbReference>
<keyword evidence="11" id="KW-0256">Endoplasmic reticulum</keyword>
<keyword evidence="14" id="KW-0560">Oxidoreductase</keyword>
<dbReference type="InterPro" id="IPR018517">
    <property type="entry name" value="tRNA_hU_synthase_CS"/>
</dbReference>
<evidence type="ECO:0000256" key="11">
    <source>
        <dbReference type="ARBA" id="ARBA00022824"/>
    </source>
</evidence>
<evidence type="ECO:0000256" key="4">
    <source>
        <dbReference type="ARBA" id="ARBA00007956"/>
    </source>
</evidence>
<protein>
    <recommendedName>
        <fullName evidence="23">tRNA-dihydrouridine(20a/20b) synthase [NAD(P)+]-like</fullName>
        <ecNumber evidence="22">1.3.1.90</ecNumber>
    </recommendedName>
    <alternativeName>
        <fullName evidence="24">tRNA-dihydrouridine synthase 4-like</fullName>
    </alternativeName>
</protein>
<evidence type="ECO:0000256" key="21">
    <source>
        <dbReference type="ARBA" id="ARBA00060741"/>
    </source>
</evidence>
<feature type="transmembrane region" description="Helical" evidence="27">
    <location>
        <begin position="356"/>
        <end position="384"/>
    </location>
</feature>
<evidence type="ECO:0000256" key="10">
    <source>
        <dbReference type="ARBA" id="ARBA00022703"/>
    </source>
</evidence>
<keyword evidence="8 27" id="KW-0812">Transmembrane</keyword>
<evidence type="ECO:0000256" key="19">
    <source>
        <dbReference type="ARBA" id="ARBA00051932"/>
    </source>
</evidence>
<evidence type="ECO:0000313" key="32">
    <source>
        <dbReference type="Proteomes" id="UP001474421"/>
    </source>
</evidence>
<evidence type="ECO:0000256" key="25">
    <source>
        <dbReference type="SAM" id="Coils"/>
    </source>
</evidence>
<accession>A0AAW1BCN1</accession>
<dbReference type="GO" id="GO:0015031">
    <property type="term" value="P:protein transport"/>
    <property type="evidence" value="ECO:0007669"/>
    <property type="project" value="UniProtKB-KW"/>
</dbReference>
<dbReference type="PANTHER" id="PTHR11082">
    <property type="entry name" value="TRNA-DIHYDROURIDINE SYNTHASE"/>
    <property type="match status" value="1"/>
</dbReference>
<reference evidence="31 32" key="1">
    <citation type="journal article" date="2024" name="Proc. Natl. Acad. Sci. U.S.A.">
        <title>The genetic regulatory architecture and epigenomic basis for age-related changes in rattlesnake venom.</title>
        <authorList>
            <person name="Hogan M.P."/>
            <person name="Holding M.L."/>
            <person name="Nystrom G.S."/>
            <person name="Colston T.J."/>
            <person name="Bartlett D.A."/>
            <person name="Mason A.J."/>
            <person name="Ellsworth S.A."/>
            <person name="Rautsaw R.M."/>
            <person name="Lawrence K.C."/>
            <person name="Strickland J.L."/>
            <person name="He B."/>
            <person name="Fraser P."/>
            <person name="Margres M.J."/>
            <person name="Gilbert D.M."/>
            <person name="Gibbs H.L."/>
            <person name="Parkinson C.L."/>
            <person name="Rokyta D.R."/>
        </authorList>
    </citation>
    <scope>NUCLEOTIDE SEQUENCE [LARGE SCALE GENOMIC DNA]</scope>
    <source>
        <strain evidence="31">DRR0105</strain>
    </source>
</reference>
<comment type="subcellular location">
    <subcellularLocation>
        <location evidence="3">Endoplasmic reticulum membrane</location>
        <topology evidence="3">Multi-pass membrane protein</topology>
    </subcellularLocation>
</comment>
<dbReference type="FunFam" id="1.20.5.110:FF:000011">
    <property type="entry name" value="B-cell receptor-associated protein 29"/>
    <property type="match status" value="1"/>
</dbReference>
<keyword evidence="7" id="KW-0288">FMN</keyword>
<evidence type="ECO:0000259" key="30">
    <source>
        <dbReference type="Pfam" id="PF18035"/>
    </source>
</evidence>
<dbReference type="InterPro" id="IPR040463">
    <property type="entry name" value="BAP29/BAP31_N"/>
</dbReference>
<feature type="transmembrane region" description="Helical" evidence="27">
    <location>
        <begin position="404"/>
        <end position="424"/>
    </location>
</feature>
<evidence type="ECO:0000256" key="3">
    <source>
        <dbReference type="ARBA" id="ARBA00004477"/>
    </source>
</evidence>
<evidence type="ECO:0000259" key="29">
    <source>
        <dbReference type="Pfam" id="PF05529"/>
    </source>
</evidence>
<name>A0AAW1BCN1_CROAD</name>
<dbReference type="Pfam" id="PF05529">
    <property type="entry name" value="Bap31"/>
    <property type="match status" value="1"/>
</dbReference>
<evidence type="ECO:0000256" key="2">
    <source>
        <dbReference type="ARBA" id="ARBA00002468"/>
    </source>
</evidence>
<comment type="similarity">
    <text evidence="4">Belongs to the BCAP29/BCAP31 family.</text>
</comment>
<keyword evidence="6" id="KW-0285">Flavoprotein</keyword>
<feature type="domain" description="BAP29/BAP31 transmembrane" evidence="29">
    <location>
        <begin position="358"/>
        <end position="489"/>
    </location>
</feature>
<dbReference type="InterPro" id="IPR013785">
    <property type="entry name" value="Aldolase_TIM"/>
</dbReference>
<comment type="function">
    <text evidence="2">Catalyzes the synthesis of dihydrouridine, a modified base found in the D-loop of most tRNAs.</text>
</comment>
<evidence type="ECO:0000256" key="27">
    <source>
        <dbReference type="SAM" id="Phobius"/>
    </source>
</evidence>
<evidence type="ECO:0000256" key="20">
    <source>
        <dbReference type="ARBA" id="ARBA00052996"/>
    </source>
</evidence>
<evidence type="ECO:0000256" key="22">
    <source>
        <dbReference type="ARBA" id="ARBA00066483"/>
    </source>
</evidence>
<proteinExistence type="inferred from homology"/>
<comment type="catalytic activity">
    <reaction evidence="17">
        <text>5,6-dihydrouridine(20b) in tRNA + NADP(+) = uridine(20b) in tRNA + NADPH + H(+)</text>
        <dbReference type="Rhea" id="RHEA:53356"/>
        <dbReference type="Rhea" id="RHEA-COMP:13537"/>
        <dbReference type="Rhea" id="RHEA-COMP:13538"/>
        <dbReference type="ChEBI" id="CHEBI:15378"/>
        <dbReference type="ChEBI" id="CHEBI:57783"/>
        <dbReference type="ChEBI" id="CHEBI:58349"/>
        <dbReference type="ChEBI" id="CHEBI:65315"/>
        <dbReference type="ChEBI" id="CHEBI:74443"/>
        <dbReference type="EC" id="1.3.1.90"/>
    </reaction>
    <physiologicalReaction direction="right-to-left" evidence="17">
        <dbReference type="Rhea" id="RHEA:53358"/>
    </physiologicalReaction>
</comment>
<dbReference type="Pfam" id="PF18035">
    <property type="entry name" value="Bap31_Bap29_C"/>
    <property type="match status" value="1"/>
</dbReference>
<organism evidence="31 32">
    <name type="scientific">Crotalus adamanteus</name>
    <name type="common">Eastern diamondback rattlesnake</name>
    <dbReference type="NCBI Taxonomy" id="8729"/>
    <lineage>
        <taxon>Eukaryota</taxon>
        <taxon>Metazoa</taxon>
        <taxon>Chordata</taxon>
        <taxon>Craniata</taxon>
        <taxon>Vertebrata</taxon>
        <taxon>Euteleostomi</taxon>
        <taxon>Lepidosauria</taxon>
        <taxon>Squamata</taxon>
        <taxon>Bifurcata</taxon>
        <taxon>Unidentata</taxon>
        <taxon>Episquamata</taxon>
        <taxon>Toxicofera</taxon>
        <taxon>Serpentes</taxon>
        <taxon>Colubroidea</taxon>
        <taxon>Viperidae</taxon>
        <taxon>Crotalinae</taxon>
        <taxon>Crotalus</taxon>
    </lineage>
</organism>
<dbReference type="FunFam" id="3.20.20.70:FF:000100">
    <property type="entry name" value="tRNA-dihydrouridine synthase"/>
    <property type="match status" value="1"/>
</dbReference>
<feature type="coiled-coil region" evidence="25">
    <location>
        <begin position="505"/>
        <end position="590"/>
    </location>
</feature>
<keyword evidence="10" id="KW-0053">Apoptosis</keyword>
<evidence type="ECO:0000256" key="8">
    <source>
        <dbReference type="ARBA" id="ARBA00022692"/>
    </source>
</evidence>
<keyword evidence="15 25" id="KW-0175">Coiled coil</keyword>
<feature type="region of interest" description="Disordered" evidence="26">
    <location>
        <begin position="323"/>
        <end position="350"/>
    </location>
</feature>
<comment type="catalytic activity">
    <reaction evidence="18">
        <text>5,6-dihydrouridine(20a) in tRNA + NAD(+) = uridine(20a) in tRNA + NADH + H(+)</text>
        <dbReference type="Rhea" id="RHEA:53348"/>
        <dbReference type="Rhea" id="RHEA-COMP:13535"/>
        <dbReference type="Rhea" id="RHEA-COMP:13536"/>
        <dbReference type="ChEBI" id="CHEBI:15378"/>
        <dbReference type="ChEBI" id="CHEBI:57540"/>
        <dbReference type="ChEBI" id="CHEBI:57945"/>
        <dbReference type="ChEBI" id="CHEBI:65315"/>
        <dbReference type="ChEBI" id="CHEBI:74443"/>
        <dbReference type="EC" id="1.3.1.90"/>
    </reaction>
    <physiologicalReaction direction="right-to-left" evidence="18">
        <dbReference type="Rhea" id="RHEA:53350"/>
    </physiologicalReaction>
</comment>
<dbReference type="PROSITE" id="PS01136">
    <property type="entry name" value="UPF0034"/>
    <property type="match status" value="1"/>
</dbReference>
<evidence type="ECO:0000256" key="6">
    <source>
        <dbReference type="ARBA" id="ARBA00022630"/>
    </source>
</evidence>
<comment type="cofactor">
    <cofactor evidence="1">
        <name>FMN</name>
        <dbReference type="ChEBI" id="CHEBI:58210"/>
    </cofactor>
</comment>
<dbReference type="AlphaFoldDB" id="A0AAW1BCN1"/>
<evidence type="ECO:0000256" key="9">
    <source>
        <dbReference type="ARBA" id="ARBA00022694"/>
    </source>
</evidence>
<dbReference type="CDD" id="cd02801">
    <property type="entry name" value="DUS_like_FMN"/>
    <property type="match status" value="1"/>
</dbReference>
<dbReference type="Gene3D" id="1.20.5.110">
    <property type="match status" value="1"/>
</dbReference>
<dbReference type="Pfam" id="PF01207">
    <property type="entry name" value="Dus"/>
    <property type="match status" value="1"/>
</dbReference>
<evidence type="ECO:0000256" key="24">
    <source>
        <dbReference type="ARBA" id="ARBA00075658"/>
    </source>
</evidence>
<evidence type="ECO:0000259" key="28">
    <source>
        <dbReference type="Pfam" id="PF01207"/>
    </source>
</evidence>
<comment type="caution">
    <text evidence="31">The sequence shown here is derived from an EMBL/GenBank/DDBJ whole genome shotgun (WGS) entry which is preliminary data.</text>
</comment>
<dbReference type="PANTHER" id="PTHR11082:SF31">
    <property type="entry name" value="TRNA-DIHYDROURIDINE(20A_20B) SYNTHASE [NAD(P)+]-LIKE"/>
    <property type="match status" value="1"/>
</dbReference>
<evidence type="ECO:0000256" key="15">
    <source>
        <dbReference type="ARBA" id="ARBA00023054"/>
    </source>
</evidence>
<keyword evidence="9" id="KW-0819">tRNA processing</keyword>
<dbReference type="InterPro" id="IPR041672">
    <property type="entry name" value="Bap31/Bap29_C"/>
</dbReference>
<keyword evidence="16 27" id="KW-0472">Membrane</keyword>
<evidence type="ECO:0000256" key="12">
    <source>
        <dbReference type="ARBA" id="ARBA00022927"/>
    </source>
</evidence>